<keyword evidence="1" id="KW-0812">Transmembrane</keyword>
<feature type="transmembrane region" description="Helical" evidence="1">
    <location>
        <begin position="143"/>
        <end position="164"/>
    </location>
</feature>
<keyword evidence="3" id="KW-1185">Reference proteome</keyword>
<organism evidence="2 3">
    <name type="scientific">Sphaerochaeta halotolerans</name>
    <dbReference type="NCBI Taxonomy" id="2293840"/>
    <lineage>
        <taxon>Bacteria</taxon>
        <taxon>Pseudomonadati</taxon>
        <taxon>Spirochaetota</taxon>
        <taxon>Spirochaetia</taxon>
        <taxon>Spirochaetales</taxon>
        <taxon>Sphaerochaetaceae</taxon>
        <taxon>Sphaerochaeta</taxon>
    </lineage>
</organism>
<keyword evidence="1" id="KW-0472">Membrane</keyword>
<dbReference type="RefSeq" id="WP_117329903.1">
    <property type="nucleotide sequence ID" value="NZ_QUWK01000005.1"/>
</dbReference>
<reference evidence="3" key="1">
    <citation type="submission" date="2018-08" db="EMBL/GenBank/DDBJ databases">
        <authorList>
            <person name="Grouzdev D.S."/>
            <person name="Krutkina M.S."/>
        </authorList>
    </citation>
    <scope>NUCLEOTIDE SEQUENCE [LARGE SCALE GENOMIC DNA]</scope>
    <source>
        <strain evidence="3">4-11</strain>
    </source>
</reference>
<feature type="transmembrane region" description="Helical" evidence="1">
    <location>
        <begin position="60"/>
        <end position="79"/>
    </location>
</feature>
<dbReference type="AlphaFoldDB" id="A0A372MH80"/>
<dbReference type="Proteomes" id="UP000264002">
    <property type="component" value="Unassembled WGS sequence"/>
</dbReference>
<comment type="caution">
    <text evidence="2">The sequence shown here is derived from an EMBL/GenBank/DDBJ whole genome shotgun (WGS) entry which is preliminary data.</text>
</comment>
<proteinExistence type="predicted"/>
<protein>
    <submittedName>
        <fullName evidence="2">Uncharacterized protein</fullName>
    </submittedName>
</protein>
<evidence type="ECO:0000313" key="3">
    <source>
        <dbReference type="Proteomes" id="UP000264002"/>
    </source>
</evidence>
<reference evidence="2 3" key="2">
    <citation type="submission" date="2018-09" db="EMBL/GenBank/DDBJ databases">
        <title>Genome of Sphaerochaeta halotolerans strain 4-11.</title>
        <authorList>
            <person name="Nazina T.N."/>
            <person name="Sokolova D.S."/>
        </authorList>
    </citation>
    <scope>NUCLEOTIDE SEQUENCE [LARGE SCALE GENOMIC DNA]</scope>
    <source>
        <strain evidence="2 3">4-11</strain>
    </source>
</reference>
<feature type="transmembrane region" description="Helical" evidence="1">
    <location>
        <begin position="236"/>
        <end position="254"/>
    </location>
</feature>
<feature type="transmembrane region" description="Helical" evidence="1">
    <location>
        <begin position="176"/>
        <end position="200"/>
    </location>
</feature>
<feature type="transmembrane region" description="Helical" evidence="1">
    <location>
        <begin position="100"/>
        <end position="123"/>
    </location>
</feature>
<accession>A0A372MH80</accession>
<gene>
    <name evidence="2" type="ORF">DYP60_05560</name>
</gene>
<feature type="transmembrane region" description="Helical" evidence="1">
    <location>
        <begin position="20"/>
        <end position="40"/>
    </location>
</feature>
<name>A0A372MH80_9SPIR</name>
<evidence type="ECO:0000256" key="1">
    <source>
        <dbReference type="SAM" id="Phobius"/>
    </source>
</evidence>
<evidence type="ECO:0000313" key="2">
    <source>
        <dbReference type="EMBL" id="RFU95094.1"/>
    </source>
</evidence>
<keyword evidence="1" id="KW-1133">Transmembrane helix</keyword>
<sequence>MNRFSALVKREVKTSQKDLFTYGLVIVLLLFVSETLRSVYARYAGVSFPAESYNEMFPSFLLLGGFIMSSLIFSEDMFGKDTQHDWLMLPATNLEKFLSKALLMIVAYPIVLIVLFFLTSVVTEPIQLIIFGNPMAMFNPFRNGNFGFLLAQYWVWTSVFLLGGTYFRKAHFIKTVLAIGIISLVLGALGLLFARIVFAIRFGSSLQVFDAMFYLSPVNLNRALSPLKVFSVIGQIFYYVVLPIFCLVTAYFRVEEVQATDAV</sequence>
<dbReference type="EMBL" id="QUWK01000005">
    <property type="protein sequence ID" value="RFU95094.1"/>
    <property type="molecule type" value="Genomic_DNA"/>
</dbReference>